<reference evidence="4 5" key="1">
    <citation type="submission" date="2021-03" db="EMBL/GenBank/DDBJ databases">
        <title>Antimicrobial resistance genes in bacteria isolated from Japanese honey, and their potential for conferring macrolide and lincosamide resistance in the American foulbrood pathogen Paenibacillus larvae.</title>
        <authorList>
            <person name="Okamoto M."/>
            <person name="Kumagai M."/>
            <person name="Kanamori H."/>
            <person name="Takamatsu D."/>
        </authorList>
    </citation>
    <scope>NUCLEOTIDE SEQUENCE [LARGE SCALE GENOMIC DNA]</scope>
    <source>
        <strain evidence="4 5">J8TS2</strain>
    </source>
</reference>
<evidence type="ECO:0000313" key="5">
    <source>
        <dbReference type="Proteomes" id="UP000679950"/>
    </source>
</evidence>
<dbReference type="PANTHER" id="PTHR46268">
    <property type="entry name" value="STRESS RESPONSE PROTEIN NHAX"/>
    <property type="match status" value="1"/>
</dbReference>
<organism evidence="4 5">
    <name type="scientific">Lederbergia ruris</name>
    <dbReference type="NCBI Taxonomy" id="217495"/>
    <lineage>
        <taxon>Bacteria</taxon>
        <taxon>Bacillati</taxon>
        <taxon>Bacillota</taxon>
        <taxon>Bacilli</taxon>
        <taxon>Bacillales</taxon>
        <taxon>Bacillaceae</taxon>
        <taxon>Lederbergia</taxon>
    </lineage>
</organism>
<dbReference type="InterPro" id="IPR006015">
    <property type="entry name" value="Universal_stress_UspA"/>
</dbReference>
<dbReference type="InterPro" id="IPR014729">
    <property type="entry name" value="Rossmann-like_a/b/a_fold"/>
</dbReference>
<gene>
    <name evidence="4" type="ORF">J8TS2_31600</name>
</gene>
<dbReference type="PANTHER" id="PTHR46268:SF6">
    <property type="entry name" value="UNIVERSAL STRESS PROTEIN UP12"/>
    <property type="match status" value="1"/>
</dbReference>
<dbReference type="InterPro" id="IPR006016">
    <property type="entry name" value="UspA"/>
</dbReference>
<dbReference type="PIRSF" id="PIRSF006276">
    <property type="entry name" value="UspA"/>
    <property type="match status" value="1"/>
</dbReference>
<comment type="similarity">
    <text evidence="1 2">Belongs to the universal stress protein A family.</text>
</comment>
<dbReference type="RefSeq" id="WP_212966931.1">
    <property type="nucleotide sequence ID" value="NZ_BORB01000031.1"/>
</dbReference>
<sequence>MTLKYSNILVAVDGSKSAECAFKKAVQIAQRNQAQLTLVHVIDTRAYVAINTYDRTMEDRAGEYAEELLRGYKEEAMKLGLVNMNTVIEYGSPKTVIPKKVAKEIEADLIICGATGLNAVERLLIGSVSEHITRSATCDVLVVRTEEKEEV</sequence>
<protein>
    <recommendedName>
        <fullName evidence="2">Universal stress protein</fullName>
    </recommendedName>
</protein>
<evidence type="ECO:0000256" key="2">
    <source>
        <dbReference type="PIRNR" id="PIRNR006276"/>
    </source>
</evidence>
<feature type="domain" description="UspA" evidence="3">
    <location>
        <begin position="5"/>
        <end position="144"/>
    </location>
</feature>
<name>A0ABQ4KMZ5_9BACI</name>
<accession>A0ABQ4KMZ5</accession>
<dbReference type="SUPFAM" id="SSF52402">
    <property type="entry name" value="Adenine nucleotide alpha hydrolases-like"/>
    <property type="match status" value="1"/>
</dbReference>
<keyword evidence="5" id="KW-1185">Reference proteome</keyword>
<dbReference type="Gene3D" id="3.40.50.620">
    <property type="entry name" value="HUPs"/>
    <property type="match status" value="1"/>
</dbReference>
<dbReference type="CDD" id="cd00293">
    <property type="entry name" value="USP-like"/>
    <property type="match status" value="1"/>
</dbReference>
<comment type="subcellular location">
    <subcellularLocation>
        <location evidence="2">Cytoplasm</location>
    </subcellularLocation>
</comment>
<comment type="caution">
    <text evidence="4">The sequence shown here is derived from an EMBL/GenBank/DDBJ whole genome shotgun (WGS) entry which is preliminary data.</text>
</comment>
<evidence type="ECO:0000256" key="1">
    <source>
        <dbReference type="ARBA" id="ARBA00008791"/>
    </source>
</evidence>
<dbReference type="Proteomes" id="UP000679950">
    <property type="component" value="Unassembled WGS sequence"/>
</dbReference>
<proteinExistence type="inferred from homology"/>
<evidence type="ECO:0000259" key="3">
    <source>
        <dbReference type="Pfam" id="PF00582"/>
    </source>
</evidence>
<keyword evidence="2" id="KW-0963">Cytoplasm</keyword>
<dbReference type="Pfam" id="PF00582">
    <property type="entry name" value="Usp"/>
    <property type="match status" value="1"/>
</dbReference>
<dbReference type="EMBL" id="BORB01000031">
    <property type="protein sequence ID" value="GIN58841.1"/>
    <property type="molecule type" value="Genomic_DNA"/>
</dbReference>
<evidence type="ECO:0000313" key="4">
    <source>
        <dbReference type="EMBL" id="GIN58841.1"/>
    </source>
</evidence>
<dbReference type="PRINTS" id="PR01438">
    <property type="entry name" value="UNVRSLSTRESS"/>
</dbReference>